<evidence type="ECO:0000313" key="3">
    <source>
        <dbReference type="Proteomes" id="UP001365542"/>
    </source>
</evidence>
<comment type="caution">
    <text evidence="2">The sequence shown here is derived from an EMBL/GenBank/DDBJ whole genome shotgun (WGS) entry which is preliminary data.</text>
</comment>
<reference evidence="2 3" key="1">
    <citation type="submission" date="2019-10" db="EMBL/GenBank/DDBJ databases">
        <authorList>
            <person name="Palmer J.M."/>
        </authorList>
    </citation>
    <scope>NUCLEOTIDE SEQUENCE [LARGE SCALE GENOMIC DNA]</scope>
    <source>
        <strain evidence="2 3">TWF694</strain>
    </source>
</reference>
<keyword evidence="1" id="KW-1133">Transmembrane helix</keyword>
<dbReference type="Proteomes" id="UP001365542">
    <property type="component" value="Unassembled WGS sequence"/>
</dbReference>
<accession>A0AAV9X6M4</accession>
<feature type="transmembrane region" description="Helical" evidence="1">
    <location>
        <begin position="188"/>
        <end position="206"/>
    </location>
</feature>
<gene>
    <name evidence="2" type="ORF">TWF694_011492</name>
</gene>
<feature type="transmembrane region" description="Helical" evidence="1">
    <location>
        <begin position="68"/>
        <end position="88"/>
    </location>
</feature>
<organism evidence="2 3">
    <name type="scientific">Orbilia ellipsospora</name>
    <dbReference type="NCBI Taxonomy" id="2528407"/>
    <lineage>
        <taxon>Eukaryota</taxon>
        <taxon>Fungi</taxon>
        <taxon>Dikarya</taxon>
        <taxon>Ascomycota</taxon>
        <taxon>Pezizomycotina</taxon>
        <taxon>Orbiliomycetes</taxon>
        <taxon>Orbiliales</taxon>
        <taxon>Orbiliaceae</taxon>
        <taxon>Orbilia</taxon>
    </lineage>
</organism>
<protein>
    <submittedName>
        <fullName evidence="2">Uncharacterized protein</fullName>
    </submittedName>
</protein>
<keyword evidence="3" id="KW-1185">Reference proteome</keyword>
<keyword evidence="1" id="KW-0472">Membrane</keyword>
<keyword evidence="1" id="KW-0812">Transmembrane</keyword>
<sequence>MAASRYKNIPTDTESEAESTLYKLSTIGIDDDGTQALSTTSTKKPASPEIKTLGAGLDLSHGQPRRFFILRAILSTLIPLALSAYYIVTYIRWLRYPEDSSQRWLATGYLDNAEVVSYSWFVLGTFALNLGTYALAGSIASMAMTPIWRPKNARRLLNLAANSFADPSSWLKIPAILMRGRAADNGRLWNFLTMINILGFLVWPLTGLTMQTSDGFAFDAQGKSRGGPVLGHNTTTFSVRDPSFLIFDTLVRLQTGNEPELPWGQMYSSVESSTRFNVTTRNMLPEDATEPVFLTLQAENPFNLGQAFGILISYNCSIVTSLSQFTILNLRRDTPDDGTSDDIYAVPVDQSDRNDVGSSILVLQRWEDVSGLVSNTYAVMEIGTSIPYKNLTYEGAYQAREYSGYSNGSYLNAGLKNPTILEVALWQSVSSNTTLRNVEYKGVEEEIPELGGVYLGTRRDATNITTPLGRAIGCRCFAASELGFADVDGTTATYSNFNLIQDINFGRRSRNSVHRFERGILQLLVGNANPYYSFFATFGRSLSGIFDSGWYLSLWRATGLIWKNTQAVDLVRFATSPIQANDLKSILIRYHKAYALELMYDGLSNTDGGRYWNNTDIHLATKAMILLPGVVPPIVIVIALGVWSVSIAMLTVIYQFRRRWAEKLDTFNMFKLGVSRPGGVEPEDLHGKAADKALEKVPIPLGS</sequence>
<name>A0AAV9X6M4_9PEZI</name>
<evidence type="ECO:0000313" key="2">
    <source>
        <dbReference type="EMBL" id="KAK6537300.1"/>
    </source>
</evidence>
<feature type="transmembrane region" description="Helical" evidence="1">
    <location>
        <begin position="118"/>
        <end position="145"/>
    </location>
</feature>
<proteinExistence type="predicted"/>
<evidence type="ECO:0000256" key="1">
    <source>
        <dbReference type="SAM" id="Phobius"/>
    </source>
</evidence>
<feature type="transmembrane region" description="Helical" evidence="1">
    <location>
        <begin position="630"/>
        <end position="654"/>
    </location>
</feature>
<dbReference type="EMBL" id="JAVHJO010000009">
    <property type="protein sequence ID" value="KAK6537300.1"/>
    <property type="molecule type" value="Genomic_DNA"/>
</dbReference>
<dbReference type="AlphaFoldDB" id="A0AAV9X6M4"/>